<dbReference type="InterPro" id="IPR035965">
    <property type="entry name" value="PAS-like_dom_sf"/>
</dbReference>
<keyword evidence="2 3" id="KW-0807">Transducer</keyword>
<evidence type="ECO:0000256" key="4">
    <source>
        <dbReference type="SAM" id="Coils"/>
    </source>
</evidence>
<dbReference type="NCBIfam" id="TIGR00229">
    <property type="entry name" value="sensory_box"/>
    <property type="match status" value="1"/>
</dbReference>
<dbReference type="Gene3D" id="1.10.287.950">
    <property type="entry name" value="Methyl-accepting chemotaxis protein"/>
    <property type="match status" value="1"/>
</dbReference>
<dbReference type="InterPro" id="IPR000014">
    <property type="entry name" value="PAS"/>
</dbReference>
<dbReference type="RefSeq" id="WP_013661735.1">
    <property type="nucleotide sequence ID" value="NC_015276.1"/>
</dbReference>
<dbReference type="SUPFAM" id="SSF58104">
    <property type="entry name" value="Methyl-accepting chemotaxis protein (MCP) signaling domain"/>
    <property type="match status" value="1"/>
</dbReference>
<dbReference type="InterPro" id="IPR000700">
    <property type="entry name" value="PAS-assoc_C"/>
</dbReference>
<accession>F2JWR8</accession>
<organism evidence="7 8">
    <name type="scientific">Marinomonas mediterranea (strain ATCC 700492 / JCM 21426 / NBRC 103028 / MMB-1)</name>
    <dbReference type="NCBI Taxonomy" id="717774"/>
    <lineage>
        <taxon>Bacteria</taxon>
        <taxon>Pseudomonadati</taxon>
        <taxon>Pseudomonadota</taxon>
        <taxon>Gammaproteobacteria</taxon>
        <taxon>Oceanospirillales</taxon>
        <taxon>Oceanospirillaceae</taxon>
        <taxon>Marinomonas</taxon>
    </lineage>
</organism>
<dbReference type="CDD" id="cd00130">
    <property type="entry name" value="PAS"/>
    <property type="match status" value="2"/>
</dbReference>
<dbReference type="PROSITE" id="PS50113">
    <property type="entry name" value="PAC"/>
    <property type="match status" value="1"/>
</dbReference>
<feature type="domain" description="PAC" evidence="6">
    <location>
        <begin position="215"/>
        <end position="267"/>
    </location>
</feature>
<dbReference type="InterPro" id="IPR013655">
    <property type="entry name" value="PAS_fold_3"/>
</dbReference>
<dbReference type="GO" id="GO:0006935">
    <property type="term" value="P:chemotaxis"/>
    <property type="evidence" value="ECO:0007669"/>
    <property type="project" value="UniProtKB-ARBA"/>
</dbReference>
<dbReference type="STRING" id="717774.Marme_2600"/>
<feature type="domain" description="Methyl-accepting transducer" evidence="5">
    <location>
        <begin position="265"/>
        <end position="439"/>
    </location>
</feature>
<evidence type="ECO:0000256" key="3">
    <source>
        <dbReference type="PROSITE-ProRule" id="PRU00284"/>
    </source>
</evidence>
<gene>
    <name evidence="7" type="ordered locus">Marme_2600</name>
</gene>
<dbReference type="EMBL" id="CP002583">
    <property type="protein sequence ID" value="ADZ91832.1"/>
    <property type="molecule type" value="Genomic_DNA"/>
</dbReference>
<dbReference type="Pfam" id="PF13426">
    <property type="entry name" value="PAS_9"/>
    <property type="match status" value="1"/>
</dbReference>
<dbReference type="PATRIC" id="fig|717774.3.peg.2685"/>
<dbReference type="SUPFAM" id="SSF55785">
    <property type="entry name" value="PYP-like sensor domain (PAS domain)"/>
    <property type="match status" value="2"/>
</dbReference>
<dbReference type="GO" id="GO:0007165">
    <property type="term" value="P:signal transduction"/>
    <property type="evidence" value="ECO:0007669"/>
    <property type="project" value="UniProtKB-KW"/>
</dbReference>
<dbReference type="AlphaFoldDB" id="F2JWR8"/>
<evidence type="ECO:0000259" key="5">
    <source>
        <dbReference type="PROSITE" id="PS50111"/>
    </source>
</evidence>
<evidence type="ECO:0000256" key="1">
    <source>
        <dbReference type="ARBA" id="ARBA00004370"/>
    </source>
</evidence>
<evidence type="ECO:0000256" key="2">
    <source>
        <dbReference type="ARBA" id="ARBA00023224"/>
    </source>
</evidence>
<dbReference type="PANTHER" id="PTHR32089:SF112">
    <property type="entry name" value="LYSOZYME-LIKE PROTEIN-RELATED"/>
    <property type="match status" value="1"/>
</dbReference>
<feature type="coiled-coil region" evidence="4">
    <location>
        <begin position="4"/>
        <end position="31"/>
    </location>
</feature>
<evidence type="ECO:0000313" key="7">
    <source>
        <dbReference type="EMBL" id="ADZ91832.1"/>
    </source>
</evidence>
<dbReference type="Gene3D" id="3.30.450.20">
    <property type="entry name" value="PAS domain"/>
    <property type="match status" value="2"/>
</dbReference>
<dbReference type="PANTHER" id="PTHR32089">
    <property type="entry name" value="METHYL-ACCEPTING CHEMOTAXIS PROTEIN MCPB"/>
    <property type="match status" value="1"/>
</dbReference>
<dbReference type="GO" id="GO:0016020">
    <property type="term" value="C:membrane"/>
    <property type="evidence" value="ECO:0007669"/>
    <property type="project" value="UniProtKB-SubCell"/>
</dbReference>
<dbReference type="InterPro" id="IPR004089">
    <property type="entry name" value="MCPsignal_dom"/>
</dbReference>
<comment type="subcellular location">
    <subcellularLocation>
        <location evidence="1">Membrane</location>
    </subcellularLocation>
</comment>
<dbReference type="Pfam" id="PF00015">
    <property type="entry name" value="MCPsignal"/>
    <property type="match status" value="1"/>
</dbReference>
<dbReference type="Proteomes" id="UP000001062">
    <property type="component" value="Chromosome"/>
</dbReference>
<sequence>MFGSNKLKSENAQLKEELSSLRQIVKSMDSDLISLKVSVSGVIEKANSLFLSELDYSENAVLGKKLIDLVPTDARGSDHYRLASKALNEGKHWAGAMQLIDGTNKQAWLRFVVQPVCSASGALDHFVVYGSNLTRTIEASIEHENLINALQRSTAEIEFDLDGNFIDANDRFLMAMGYSKQQLEGKHHRIFCFAEEAESAEYRDFWKKLRRGEFVAGRFKRIDSRGETVWLEASYNPISDAQGKLYKVVKFATLITDQVNQELAINKAASIAYDTSQTTDTTAVKGSEIIKNTVEVMGGLSHQMTMAATGIADLDDQSQKVGEIIKSISDIAEQTNLLALNAAIEAARAGEQGRGFAVVADEVRQLASRTSKATEEIADVVQRNQELATKAVNLVEEGRKQAEQGLEYANEAGEVIVDIQQGAREVVQAVEQFASRLSD</sequence>
<dbReference type="SMART" id="SM00283">
    <property type="entry name" value="MA"/>
    <property type="match status" value="1"/>
</dbReference>
<keyword evidence="8" id="KW-1185">Reference proteome</keyword>
<dbReference type="PROSITE" id="PS50111">
    <property type="entry name" value="CHEMOTAXIS_TRANSDUC_2"/>
    <property type="match status" value="1"/>
</dbReference>
<dbReference type="OrthoDB" id="9765776at2"/>
<dbReference type="eggNOG" id="COG0840">
    <property type="taxonomic scope" value="Bacteria"/>
</dbReference>
<reference evidence="7 8" key="1">
    <citation type="journal article" date="2012" name="Stand. Genomic Sci.">
        <title>Complete genome sequence of the melanogenic marine bacterium Marinomonas mediterranea type strain (MMB-1(T)).</title>
        <authorList>
            <person name="Lucas-Elio P."/>
            <person name="Goodwin L."/>
            <person name="Woyke T."/>
            <person name="Pitluck S."/>
            <person name="Nolan M."/>
            <person name="Kyrpides N.C."/>
            <person name="Detter J.C."/>
            <person name="Copeland A."/>
            <person name="Teshima H."/>
            <person name="Bruce D."/>
            <person name="Detter C."/>
            <person name="Tapia R."/>
            <person name="Han S."/>
            <person name="Land M.L."/>
            <person name="Ivanova N."/>
            <person name="Mikhailova N."/>
            <person name="Johnston A.W."/>
            <person name="Sanchez-Amat A."/>
        </authorList>
    </citation>
    <scope>NUCLEOTIDE SEQUENCE [LARGE SCALE GENOMIC DNA]</scope>
    <source>
        <strain evidence="8">ATCC 700492 / JCM 21426 / NBRC 103028 / MMB-1</strain>
    </source>
</reference>
<name>F2JWR8_MARM1</name>
<dbReference type="SMART" id="SM00091">
    <property type="entry name" value="PAS"/>
    <property type="match status" value="2"/>
</dbReference>
<evidence type="ECO:0000313" key="8">
    <source>
        <dbReference type="Proteomes" id="UP000001062"/>
    </source>
</evidence>
<evidence type="ECO:0000259" key="6">
    <source>
        <dbReference type="PROSITE" id="PS50113"/>
    </source>
</evidence>
<protein>
    <submittedName>
        <fullName evidence="7">Methyl-accepting chemotaxis sensory transducer with Pas/Pac sensor</fullName>
    </submittedName>
</protein>
<proteinExistence type="predicted"/>
<dbReference type="HOGENOM" id="CLU_000445_107_26_6"/>
<dbReference type="KEGG" id="mme:Marme_2600"/>
<dbReference type="CDD" id="cd11386">
    <property type="entry name" value="MCP_signal"/>
    <property type="match status" value="1"/>
</dbReference>
<dbReference type="Pfam" id="PF08447">
    <property type="entry name" value="PAS_3"/>
    <property type="match status" value="1"/>
</dbReference>
<keyword evidence="4" id="KW-0175">Coiled coil</keyword>